<evidence type="ECO:0000256" key="3">
    <source>
        <dbReference type="ARBA" id="ARBA00022980"/>
    </source>
</evidence>
<dbReference type="Pfam" id="PF00428">
    <property type="entry name" value="Ribosomal_60s"/>
    <property type="match status" value="1"/>
</dbReference>
<evidence type="ECO:0000256" key="6">
    <source>
        <dbReference type="SAM" id="MobiDB-lite"/>
    </source>
</evidence>
<dbReference type="RefSeq" id="XP_003676789.1">
    <property type="nucleotide sequence ID" value="XM_003676741.1"/>
</dbReference>
<dbReference type="InterPro" id="IPR038716">
    <property type="entry name" value="P1/P2_N_sf"/>
</dbReference>
<comment type="subunit">
    <text evidence="5">Component of the large ribosomal subunit (LSU). Mature yeast ribosomes consist of a small (40S) and a large (60S) subunit. The 40S small subunit contains 1 molecule of ribosomal RNA (18S rRNA) and 33 different proteins (encoded by 57 genes). The large 60S subunit contains 3 rRNA molecules (25S, 5.8S and 5S rRNA) and 46 different proteins (encoded by 81 genes). The 5 acidic ribosomal P-proteins form the stalk structure of the 60S subunit. They are organized as a pentameric complex in which uL10/P0 interacts with 2 heterodimers, P1A-P2B and P1B-P2A.</text>
</comment>
<dbReference type="STRING" id="1064592.G0VG13"/>
<keyword evidence="3" id="KW-0689">Ribosomal protein</keyword>
<dbReference type="CDD" id="cd05831">
    <property type="entry name" value="Ribosomal_P1"/>
    <property type="match status" value="1"/>
</dbReference>
<keyword evidence="4" id="KW-0687">Ribonucleoprotein</keyword>
<dbReference type="HAMAP" id="MF_01478">
    <property type="entry name" value="Ribosomal_L12_arch"/>
    <property type="match status" value="1"/>
</dbReference>
<comment type="function">
    <text evidence="1">Component of the ribosome, a large ribonucleoprotein complex responsible for the synthesis of proteins in the cell. The small ribosomal subunit (SSU) binds messenger RNAs (mRNAs) and translates the encoded message by selecting cognate aminoacyl-transfer RNA (tRNA) molecules. The large subunit (LSU) contains the ribosomal catalytic site termed the peptidyl transferase center (PTC), which catalyzes the formation of peptide bonds, thereby polymerizing the amino acids delivered by tRNAs into a polypeptide chain. The nascent polypeptides leave the ribosome through a tunnel in the LSU and interact with protein factors that function in enzymatic processing, targeting, and the membrane insertion of nascent chains at the exit of the ribosomal tunnel.</text>
</comment>
<dbReference type="GeneID" id="96904061"/>
<accession>G0VG13</accession>
<dbReference type="HOGENOM" id="CLU_114656_1_0_1"/>
<proteinExistence type="inferred from homology"/>
<evidence type="ECO:0000256" key="4">
    <source>
        <dbReference type="ARBA" id="ARBA00023274"/>
    </source>
</evidence>
<dbReference type="InterPro" id="IPR027534">
    <property type="entry name" value="Ribosomal_P1/P2"/>
</dbReference>
<reference key="2">
    <citation type="submission" date="2011-08" db="EMBL/GenBank/DDBJ databases">
        <title>Genome sequence of Naumovozyma castellii.</title>
        <authorList>
            <person name="Gordon J.L."/>
            <person name="Armisen D."/>
            <person name="Proux-Wera E."/>
            <person name="OhEigeartaigh S.S."/>
            <person name="Byrne K.P."/>
            <person name="Wolfe K.H."/>
        </authorList>
    </citation>
    <scope>NUCLEOTIDE SEQUENCE</scope>
    <source>
        <strain>Type strain:CBS 4309</strain>
    </source>
</reference>
<dbReference type="PANTHER" id="PTHR45696:SF33">
    <property type="entry name" value="LARGE RIBOSOMAL SUBUNIT PROTEIN P1B"/>
    <property type="match status" value="1"/>
</dbReference>
<dbReference type="Gene3D" id="1.10.10.1410">
    <property type="match status" value="1"/>
</dbReference>
<protein>
    <submittedName>
        <fullName evidence="7">Uncharacterized protein</fullName>
    </submittedName>
</protein>
<dbReference type="GO" id="GO:0006414">
    <property type="term" value="P:translational elongation"/>
    <property type="evidence" value="ECO:0007669"/>
    <property type="project" value="InterPro"/>
</dbReference>
<reference evidence="7 8" key="1">
    <citation type="journal article" date="2011" name="Proc. Natl. Acad. Sci. U.S.A.">
        <title>Evolutionary erosion of yeast sex chromosomes by mating-type switching accidents.</title>
        <authorList>
            <person name="Gordon J.L."/>
            <person name="Armisen D."/>
            <person name="Proux-Wera E."/>
            <person name="Oheigeartaigh S.S."/>
            <person name="Byrne K.P."/>
            <person name="Wolfe K.H."/>
        </authorList>
    </citation>
    <scope>NUCLEOTIDE SEQUENCE [LARGE SCALE GENOMIC DNA]</scope>
    <source>
        <strain evidence="8">ATCC 76901 / BCRC 22586 / CBS 4309 / NBRC 1992 / NRRL Y-12630</strain>
    </source>
</reference>
<dbReference type="FunFam" id="1.10.10.1410:FF:000002">
    <property type="entry name" value="60S acidic ribosomal protein P2"/>
    <property type="match status" value="1"/>
</dbReference>
<dbReference type="GO" id="GO:0043021">
    <property type="term" value="F:ribonucleoprotein complex binding"/>
    <property type="evidence" value="ECO:0007669"/>
    <property type="project" value="TreeGrafter"/>
</dbReference>
<feature type="compositionally biased region" description="Low complexity" evidence="6">
    <location>
        <begin position="66"/>
        <end position="83"/>
    </location>
</feature>
<dbReference type="KEGG" id="ncs:NCAS_0E03620"/>
<dbReference type="GO" id="GO:0003735">
    <property type="term" value="F:structural constituent of ribosome"/>
    <property type="evidence" value="ECO:0007669"/>
    <property type="project" value="EnsemblFungi"/>
</dbReference>
<evidence type="ECO:0000256" key="5">
    <source>
        <dbReference type="ARBA" id="ARBA00063629"/>
    </source>
</evidence>
<feature type="compositionally biased region" description="Acidic residues" evidence="6">
    <location>
        <begin position="84"/>
        <end position="100"/>
    </location>
</feature>
<comment type="similarity">
    <text evidence="2">Belongs to the eukaryotic ribosomal protein P1/P2 family.</text>
</comment>
<dbReference type="GO" id="GO:0030295">
    <property type="term" value="F:protein kinase activator activity"/>
    <property type="evidence" value="ECO:0007669"/>
    <property type="project" value="TreeGrafter"/>
</dbReference>
<dbReference type="OMA" id="NVWADVY"/>
<evidence type="ECO:0000313" key="7">
    <source>
        <dbReference type="EMBL" id="CCC70432.1"/>
    </source>
</evidence>
<dbReference type="InParanoid" id="G0VG13"/>
<evidence type="ECO:0000256" key="2">
    <source>
        <dbReference type="ARBA" id="ARBA00005436"/>
    </source>
</evidence>
<evidence type="ECO:0000313" key="8">
    <source>
        <dbReference type="Proteomes" id="UP000001640"/>
    </source>
</evidence>
<dbReference type="GO" id="GO:0022625">
    <property type="term" value="C:cytosolic large ribosomal subunit"/>
    <property type="evidence" value="ECO:0007669"/>
    <property type="project" value="EnsemblFungi"/>
</dbReference>
<feature type="region of interest" description="Disordered" evidence="6">
    <location>
        <begin position="65"/>
        <end position="106"/>
    </location>
</feature>
<gene>
    <name evidence="7" type="primary">NCAS0E03620</name>
    <name evidence="7" type="ordered locus">NCAS_0E03620</name>
</gene>
<dbReference type="FunCoup" id="G0VG13">
    <property type="interactions" value="812"/>
</dbReference>
<name>G0VG13_NAUCA</name>
<sequence length="106" mass="10692">MSDAIISYAAFILADAGLDITSENLLTVTKAAGANVDNVWADVYAKAFEGKDLKEILSGFHTAGPAAGSAAAAGGEAASGDAAAAEEEAEEEAEESDDEMGFGLFD</sequence>
<keyword evidence="8" id="KW-1185">Reference proteome</keyword>
<dbReference type="GO" id="GO:0002181">
    <property type="term" value="P:cytoplasmic translation"/>
    <property type="evidence" value="ECO:0007669"/>
    <property type="project" value="EnsemblFungi"/>
</dbReference>
<dbReference type="eggNOG" id="KOG1762">
    <property type="taxonomic scope" value="Eukaryota"/>
</dbReference>
<dbReference type="Proteomes" id="UP000001640">
    <property type="component" value="Chromosome 5"/>
</dbReference>
<dbReference type="AlphaFoldDB" id="G0VG13"/>
<dbReference type="EMBL" id="HE576756">
    <property type="protein sequence ID" value="CCC70432.1"/>
    <property type="molecule type" value="Genomic_DNA"/>
</dbReference>
<dbReference type="PANTHER" id="PTHR45696">
    <property type="entry name" value="60S ACIDIC RIBOSOMAL PROTEIN P1"/>
    <property type="match status" value="1"/>
</dbReference>
<dbReference type="OrthoDB" id="2194681at2759"/>
<organism evidence="7 8">
    <name type="scientific">Naumovozyma castellii</name>
    <name type="common">Yeast</name>
    <name type="synonym">Saccharomyces castellii</name>
    <dbReference type="NCBI Taxonomy" id="27288"/>
    <lineage>
        <taxon>Eukaryota</taxon>
        <taxon>Fungi</taxon>
        <taxon>Dikarya</taxon>
        <taxon>Ascomycota</taxon>
        <taxon>Saccharomycotina</taxon>
        <taxon>Saccharomycetes</taxon>
        <taxon>Saccharomycetales</taxon>
        <taxon>Saccharomycetaceae</taxon>
        <taxon>Naumovozyma</taxon>
    </lineage>
</organism>
<evidence type="ECO:0000256" key="1">
    <source>
        <dbReference type="ARBA" id="ARBA00004021"/>
    </source>
</evidence>